<reference evidence="3 4" key="1">
    <citation type="submission" date="2024-01" db="EMBL/GenBank/DDBJ databases">
        <title>The genome of the rayed Mediterranean limpet Patella caerulea (Linnaeus, 1758).</title>
        <authorList>
            <person name="Anh-Thu Weber A."/>
            <person name="Halstead-Nussloch G."/>
        </authorList>
    </citation>
    <scope>NUCLEOTIDE SEQUENCE [LARGE SCALE GENOMIC DNA]</scope>
    <source>
        <strain evidence="3">AATW-2023a</strain>
        <tissue evidence="3">Whole specimen</tissue>
    </source>
</reference>
<sequence length="676" mass="76930">MASRKSTIKKKSTNAGSGMKKDIACNVSTGTEHPEMVEEANLKASYQPGKKGGNFGLPLGAKLTVPEGDFNKKESITCQVIPPSQRWRNCPVLPADESITSEVFKLTSSVHIMKTPIIVQLPYYPTKSDHSEINVKGKWRGETDWVDIGFLHKNDTTPPSVELEINRLGSFVVTFTVKKEIFNVTPQGCLYNARISRYISCRFPKKSIESSIQCAIKITPVSPEKLQSIKQQYYRECNDLVTLTEFIDITPNIPCNFRRAVTIKLPLPSGVEIEREQEPEVGVLLKNDGKWEPVESNYKFTRTTVSCEVRRLGSFCVALSKPERTQRLKESVRVVDGRSDHDVVHVLMYLSLQEKSWVGVVECMTEAKSKSRVVDRKDRGFKVVHKVKVIPQIEERRYYGRRAPPDVKPPEADILEIYDGFTWDIGVGSDIKVSNDSDLLDDKELRYYRNLPESYRKFDFEPLNNEERTLTGVVELIPNGVDDETLKQKMTIRFEFEIDEETVRAFFKPEYVPEPEKIRVTFDLPELQPIKEEKPVAPPIQKIKTISTSVMDRLTKPIRKPRIIDREARVITGKSLMNLSRRVPEGLTLAVHLDLPDSTITGLGFDAISNGLNMADVTYKILLYWKRKLKDKKDAAVNELAEALSAMGRPDITEVLLQCHKDNKELTEEYLNEAVY</sequence>
<dbReference type="InterPro" id="IPR000906">
    <property type="entry name" value="ZU5_dom"/>
</dbReference>
<dbReference type="EMBL" id="JAZGQO010000011">
    <property type="protein sequence ID" value="KAK6173662.1"/>
    <property type="molecule type" value="Genomic_DNA"/>
</dbReference>
<dbReference type="Gene3D" id="2.60.220.30">
    <property type="match status" value="2"/>
</dbReference>
<dbReference type="Pfam" id="PF00531">
    <property type="entry name" value="Death"/>
    <property type="match status" value="1"/>
</dbReference>
<keyword evidence="4" id="KW-1185">Reference proteome</keyword>
<comment type="caution">
    <text evidence="3">The sequence shown here is derived from an EMBL/GenBank/DDBJ whole genome shotgun (WGS) entry which is preliminary data.</text>
</comment>
<dbReference type="InterPro" id="IPR011029">
    <property type="entry name" value="DEATH-like_dom_sf"/>
</dbReference>
<dbReference type="GO" id="GO:0007165">
    <property type="term" value="P:signal transduction"/>
    <property type="evidence" value="ECO:0007669"/>
    <property type="project" value="InterPro"/>
</dbReference>
<dbReference type="SUPFAM" id="SSF47986">
    <property type="entry name" value="DEATH domain"/>
    <property type="match status" value="1"/>
</dbReference>
<protein>
    <recommendedName>
        <fullName evidence="2">Death domain-containing protein</fullName>
    </recommendedName>
</protein>
<proteinExistence type="predicted"/>
<evidence type="ECO:0000256" key="1">
    <source>
        <dbReference type="SAM" id="MobiDB-lite"/>
    </source>
</evidence>
<name>A0AAN8JAE7_PATCE</name>
<feature type="compositionally biased region" description="Basic residues" evidence="1">
    <location>
        <begin position="1"/>
        <end position="12"/>
    </location>
</feature>
<accession>A0AAN8JAE7</accession>
<dbReference type="CDD" id="cd01670">
    <property type="entry name" value="Death"/>
    <property type="match status" value="1"/>
</dbReference>
<dbReference type="Gene3D" id="1.10.533.10">
    <property type="entry name" value="Death Domain, Fas"/>
    <property type="match status" value="1"/>
</dbReference>
<evidence type="ECO:0000259" key="2">
    <source>
        <dbReference type="PROSITE" id="PS50017"/>
    </source>
</evidence>
<feature type="region of interest" description="Disordered" evidence="1">
    <location>
        <begin position="1"/>
        <end position="21"/>
    </location>
</feature>
<dbReference type="PROSITE" id="PS50017">
    <property type="entry name" value="DEATH_DOMAIN"/>
    <property type="match status" value="1"/>
</dbReference>
<dbReference type="Proteomes" id="UP001347796">
    <property type="component" value="Unassembled WGS sequence"/>
</dbReference>
<dbReference type="AlphaFoldDB" id="A0AAN8JAE7"/>
<evidence type="ECO:0000313" key="3">
    <source>
        <dbReference type="EMBL" id="KAK6173662.1"/>
    </source>
</evidence>
<feature type="domain" description="Death" evidence="2">
    <location>
        <begin position="589"/>
        <end position="660"/>
    </location>
</feature>
<gene>
    <name evidence="3" type="ORF">SNE40_017073</name>
</gene>
<dbReference type="InterPro" id="IPR000488">
    <property type="entry name" value="Death_dom"/>
</dbReference>
<dbReference type="Pfam" id="PF00791">
    <property type="entry name" value="ZU5"/>
    <property type="match status" value="1"/>
</dbReference>
<organism evidence="3 4">
    <name type="scientific">Patella caerulea</name>
    <name type="common">Rayed Mediterranean limpet</name>
    <dbReference type="NCBI Taxonomy" id="87958"/>
    <lineage>
        <taxon>Eukaryota</taxon>
        <taxon>Metazoa</taxon>
        <taxon>Spiralia</taxon>
        <taxon>Lophotrochozoa</taxon>
        <taxon>Mollusca</taxon>
        <taxon>Gastropoda</taxon>
        <taxon>Patellogastropoda</taxon>
        <taxon>Patelloidea</taxon>
        <taxon>Patellidae</taxon>
        <taxon>Patella</taxon>
    </lineage>
</organism>
<evidence type="ECO:0000313" key="4">
    <source>
        <dbReference type="Proteomes" id="UP001347796"/>
    </source>
</evidence>